<dbReference type="InterPro" id="IPR003787">
    <property type="entry name" value="Sulphur_relay_DsrE/F-like"/>
</dbReference>
<dbReference type="Gene3D" id="3.40.1260.10">
    <property type="entry name" value="DsrEFH-like"/>
    <property type="match status" value="1"/>
</dbReference>
<dbReference type="SUPFAM" id="SSF75169">
    <property type="entry name" value="DsrEFH-like"/>
    <property type="match status" value="1"/>
</dbReference>
<comment type="caution">
    <text evidence="1">The sequence shown here is derived from an EMBL/GenBank/DDBJ whole genome shotgun (WGS) entry which is preliminary data.</text>
</comment>
<proteinExistence type="predicted"/>
<dbReference type="Pfam" id="PF02635">
    <property type="entry name" value="DsrE"/>
    <property type="match status" value="1"/>
</dbReference>
<evidence type="ECO:0000313" key="2">
    <source>
        <dbReference type="Proteomes" id="UP000019754"/>
    </source>
</evidence>
<accession>A0A022KSY4</accession>
<gene>
    <name evidence="1" type="ORF">D641_0110515</name>
</gene>
<dbReference type="Proteomes" id="UP000019754">
    <property type="component" value="Unassembled WGS sequence"/>
</dbReference>
<dbReference type="HOGENOM" id="CLU_139144_2_0_11"/>
<organism evidence="1 2">
    <name type="scientific">Brachybacterium muris UCD-AY4</name>
    <dbReference type="NCBI Taxonomy" id="1249481"/>
    <lineage>
        <taxon>Bacteria</taxon>
        <taxon>Bacillati</taxon>
        <taxon>Actinomycetota</taxon>
        <taxon>Actinomycetes</taxon>
        <taxon>Micrococcales</taxon>
        <taxon>Dermabacteraceae</taxon>
        <taxon>Brachybacterium</taxon>
    </lineage>
</organism>
<dbReference type="InterPro" id="IPR027396">
    <property type="entry name" value="DsrEFH-like"/>
</dbReference>
<dbReference type="EMBL" id="AORC01000012">
    <property type="protein sequence ID" value="EYT48848.1"/>
    <property type="molecule type" value="Genomic_DNA"/>
</dbReference>
<keyword evidence="2" id="KW-1185">Reference proteome</keyword>
<sequence length="119" mass="12559">MPKAAISLTTGLEDAEKVTVAFLMAVGAAESGRETLMFLTKEAVRLAVACFARGVACDGCPPLLDLMDRYAAANGRYIVCGVCVKSKGVDPGSLIGNAEVAGTVQLWEWVDDHTVTFSF</sequence>
<reference evidence="1 2" key="1">
    <citation type="journal article" date="2013" name="Genome Announc.">
        <title>Draft genome sequence of an Actinobacterium, Brachybacterium muris strain UCD-AY4.</title>
        <authorList>
            <person name="Lo J.R."/>
            <person name="Lang J.M."/>
            <person name="Darling A.E."/>
            <person name="Eisen J.A."/>
            <person name="Coil D.A."/>
        </authorList>
    </citation>
    <scope>NUCLEOTIDE SEQUENCE [LARGE SCALE GENOMIC DNA]</scope>
    <source>
        <strain evidence="1 2">UCD-AY4</strain>
    </source>
</reference>
<evidence type="ECO:0000313" key="1">
    <source>
        <dbReference type="EMBL" id="EYT48848.1"/>
    </source>
</evidence>
<name>A0A022KSY4_9MICO</name>
<protein>
    <submittedName>
        <fullName evidence="1">Peroxiredoxin</fullName>
    </submittedName>
</protein>
<dbReference type="RefSeq" id="WP_017824741.1">
    <property type="nucleotide sequence ID" value="NZ_KB403092.1"/>
</dbReference>
<dbReference type="AlphaFoldDB" id="A0A022KSY4"/>